<gene>
    <name evidence="4" type="ORF">E0F88_08735</name>
</gene>
<feature type="domain" description="AMP-dependent synthetase/ligase" evidence="3">
    <location>
        <begin position="17"/>
        <end position="377"/>
    </location>
</feature>
<dbReference type="SUPFAM" id="SSF56801">
    <property type="entry name" value="Acetyl-CoA synthetase-like"/>
    <property type="match status" value="1"/>
</dbReference>
<evidence type="ECO:0000256" key="2">
    <source>
        <dbReference type="ARBA" id="ARBA00022598"/>
    </source>
</evidence>
<dbReference type="InterPro" id="IPR020845">
    <property type="entry name" value="AMP-binding_CS"/>
</dbReference>
<comment type="caution">
    <text evidence="4">The sequence shown here is derived from an EMBL/GenBank/DDBJ whole genome shotgun (WGS) entry which is preliminary data.</text>
</comment>
<name>A0A4R5DUY3_9BACT</name>
<evidence type="ECO:0000259" key="3">
    <source>
        <dbReference type="Pfam" id="PF00501"/>
    </source>
</evidence>
<dbReference type="RefSeq" id="WP_131957858.1">
    <property type="nucleotide sequence ID" value="NZ_SMFL01000003.1"/>
</dbReference>
<comment type="similarity">
    <text evidence="1">Belongs to the ATP-dependent AMP-binding enzyme family.</text>
</comment>
<dbReference type="GO" id="GO:0006631">
    <property type="term" value="P:fatty acid metabolic process"/>
    <property type="evidence" value="ECO:0007669"/>
    <property type="project" value="TreeGrafter"/>
</dbReference>
<dbReference type="InterPro" id="IPR042099">
    <property type="entry name" value="ANL_N_sf"/>
</dbReference>
<sequence length="512" mass="57066">MGSQFNIVDLFYQTSLRIPKKTALIYRAKKITFDSFSESVTKTALYFLKKGIQKGDRVMVFVPMSDHLYRIVLALFRIGAVAVFLDEWVNVKRLNECCKLADCKAFIGTPKGTILAWFVPGLRKIPLHFGLHYDKKARAIKFPETSKNDIALITFTTGSTGIPKAAIRTHELLFEQFQALIPLIKPGENDISMPVLPIVLLLNLGAGVTSVIADYISSKPSSLNPEKIFSQISKYGVNTIIASPSFVKELAQYLLNNQSELHGIDKIFTGGAPVFPSEANIYQRAFPETDIRIVFGSTEAEPISSVEVEELITKINNLWFQGLFVGKPEKCTTVKIIGITDENISVSSLTDLENLEVKAGETGEIIVSGKHVLSKYLNNPAALNRNKIFVEKQCWHRTGDSGYLDTEGSLFLTGRCNSLIETGGKNISSFVYENHFQTINGVEAGTVMIWKNKVTAVIELSDFSLKDSVKSAIQLTLDTLEDIIFVDKMPRDPRHNSKIDYEKLKVLVQKLQ</sequence>
<protein>
    <submittedName>
        <fullName evidence="4">AMP-dependent synthetase</fullName>
    </submittedName>
</protein>
<proteinExistence type="inferred from homology"/>
<dbReference type="AlphaFoldDB" id="A0A4R5DUY3"/>
<dbReference type="EMBL" id="SMFL01000003">
    <property type="protein sequence ID" value="TDE16324.1"/>
    <property type="molecule type" value="Genomic_DNA"/>
</dbReference>
<reference evidence="4 5" key="1">
    <citation type="submission" date="2019-03" db="EMBL/GenBank/DDBJ databases">
        <title>Dyadobacter AR-3-6 sp. nov., isolated from arctic soil.</title>
        <authorList>
            <person name="Chaudhary D.K."/>
        </authorList>
    </citation>
    <scope>NUCLEOTIDE SEQUENCE [LARGE SCALE GENOMIC DNA]</scope>
    <source>
        <strain evidence="4 5">AR-3-6</strain>
    </source>
</reference>
<dbReference type="PANTHER" id="PTHR43201">
    <property type="entry name" value="ACYL-COA SYNTHETASE"/>
    <property type="match status" value="1"/>
</dbReference>
<keyword evidence="2" id="KW-0436">Ligase</keyword>
<dbReference type="Pfam" id="PF00501">
    <property type="entry name" value="AMP-binding"/>
    <property type="match status" value="1"/>
</dbReference>
<organism evidence="4 5">
    <name type="scientific">Dyadobacter psychrotolerans</name>
    <dbReference type="NCBI Taxonomy" id="2541721"/>
    <lineage>
        <taxon>Bacteria</taxon>
        <taxon>Pseudomonadati</taxon>
        <taxon>Bacteroidota</taxon>
        <taxon>Cytophagia</taxon>
        <taxon>Cytophagales</taxon>
        <taxon>Spirosomataceae</taxon>
        <taxon>Dyadobacter</taxon>
    </lineage>
</organism>
<accession>A0A4R5DUY3</accession>
<dbReference type="Gene3D" id="3.40.50.12780">
    <property type="entry name" value="N-terminal domain of ligase-like"/>
    <property type="match status" value="1"/>
</dbReference>
<dbReference type="PROSITE" id="PS00455">
    <property type="entry name" value="AMP_BINDING"/>
    <property type="match status" value="1"/>
</dbReference>
<dbReference type="GO" id="GO:0031956">
    <property type="term" value="F:medium-chain fatty acid-CoA ligase activity"/>
    <property type="evidence" value="ECO:0007669"/>
    <property type="project" value="TreeGrafter"/>
</dbReference>
<dbReference type="Proteomes" id="UP000294850">
    <property type="component" value="Unassembled WGS sequence"/>
</dbReference>
<dbReference type="PANTHER" id="PTHR43201:SF5">
    <property type="entry name" value="MEDIUM-CHAIN ACYL-COA LIGASE ACSF2, MITOCHONDRIAL"/>
    <property type="match status" value="1"/>
</dbReference>
<evidence type="ECO:0000313" key="4">
    <source>
        <dbReference type="EMBL" id="TDE16324.1"/>
    </source>
</evidence>
<dbReference type="OrthoDB" id="812569at2"/>
<evidence type="ECO:0000313" key="5">
    <source>
        <dbReference type="Proteomes" id="UP000294850"/>
    </source>
</evidence>
<evidence type="ECO:0000256" key="1">
    <source>
        <dbReference type="ARBA" id="ARBA00006432"/>
    </source>
</evidence>
<keyword evidence="5" id="KW-1185">Reference proteome</keyword>
<dbReference type="InterPro" id="IPR000873">
    <property type="entry name" value="AMP-dep_synth/lig_dom"/>
</dbReference>